<keyword evidence="1" id="KW-0479">Metal-binding</keyword>
<evidence type="ECO:0000313" key="4">
    <source>
        <dbReference type="Proteomes" id="UP000179807"/>
    </source>
</evidence>
<accession>A0A1J4K7L6</accession>
<organism evidence="3 4">
    <name type="scientific">Tritrichomonas foetus</name>
    <dbReference type="NCBI Taxonomy" id="1144522"/>
    <lineage>
        <taxon>Eukaryota</taxon>
        <taxon>Metamonada</taxon>
        <taxon>Parabasalia</taxon>
        <taxon>Tritrichomonadida</taxon>
        <taxon>Tritrichomonadidae</taxon>
        <taxon>Tritrichomonas</taxon>
    </lineage>
</organism>
<comment type="caution">
    <text evidence="3">The sequence shown here is derived from an EMBL/GenBank/DDBJ whole genome shotgun (WGS) entry which is preliminary data.</text>
</comment>
<dbReference type="VEuPathDB" id="TrichDB:TRFO_24461"/>
<protein>
    <recommendedName>
        <fullName evidence="2">SWIM-type domain-containing protein</fullName>
    </recommendedName>
</protein>
<dbReference type="EMBL" id="MLAK01000699">
    <property type="protein sequence ID" value="OHT07375.1"/>
    <property type="molecule type" value="Genomic_DNA"/>
</dbReference>
<dbReference type="InterPro" id="IPR031052">
    <property type="entry name" value="FHY3/FAR1"/>
</dbReference>
<dbReference type="AlphaFoldDB" id="A0A1J4K7L6"/>
<gene>
    <name evidence="3" type="ORF">TRFO_24461</name>
</gene>
<dbReference type="PANTHER" id="PTHR31669">
    <property type="entry name" value="PROTEIN FAR1-RELATED SEQUENCE 10-RELATED"/>
    <property type="match status" value="1"/>
</dbReference>
<sequence length="992" mass="113662">MAEYTLKNRRGDRLSKKNISHSFSLSLMSKSDFLNEILDLTQETVEQLQSVFKHLEISVSELPSILVECVSIRPQKAELYVSFFNSLQTEKNGKLNKIQSFNFLQNMISAPLSSEKVFFLYLLLENNIVTSQNIIQIYSSIDADYKPLFLIFLPELIEMNPNESILKIAEKFQLDIQSFKDDDWKQFKSDRSKGQNPDFLLSEIRNKNENVVIPQLDEKVPFSIFERSTVLKEATFAEYIIYFFTEKSLSLQIDNTNFEKYLKMAIIAKNVEFIKLALDKNFELVSFLPIIQKYKFNELIALIENENPYKILESEMDDDFLSNQINPQKYKSRILKPEEIDGMIFTNKECCLQSLNLWAYRQGVRLVKNQATSAKVLQLRCKIGKRKSSSSLPDTSNKSDCMFKLSISERKDKSCKVSIPEQSRGHIHQLNALQTSHFLLPREIIETVRILRKSGTTPTILVKYIQFLTGIVLSASQVDELSNYKNDELINEPQELYDYIISINGKAEFITKDGKNIGLAAFTPFELSNIERFGDVASIVKIEFPNKNNWNAYQIVGVNQNLEVISFGSFFYDSNEDLIKEFLEISWNLSHFSKVLETIITSNDSQSINGAQKFINIINTNLSNTMPNNNNNVINNAMSNTINNTANPGLNNIMDANLDGNPVINHVICALDVYMTMKSSLHLVNDEFRSEATKIAKAFVYSKSEEILKQNIENLIKTPELSPVLSDNNIIQNISKISRAILGNVKTYGLNYVSLGSKLSEYVTRNKPNKYLSLLECMNELELNKTKFTIFLSTNLDAEPISFNIPMKIGSNILDRLSKSNKKAERLEATVNENATEITIFDPEFFETHLVTYLNDKFSCSCHKVSLFGLPCSHLIKAHKIISEMNHNNENDFPFCDISSHFIEKKEVTDVWRSVWTETSLLSNFDEDMNDISPVVDYNYQRFAAMMNEAKETAKVCSLTEEDTEEFIKLMRQISHEKQQRINGNLTGDGIH</sequence>
<dbReference type="PANTHER" id="PTHR31669:SF251">
    <property type="entry name" value="PROTEIN FAR1-RELATED SEQUENCE"/>
    <property type="match status" value="1"/>
</dbReference>
<dbReference type="GeneID" id="94838473"/>
<dbReference type="Proteomes" id="UP000179807">
    <property type="component" value="Unassembled WGS sequence"/>
</dbReference>
<dbReference type="InterPro" id="IPR007527">
    <property type="entry name" value="Znf_SWIM"/>
</dbReference>
<dbReference type="RefSeq" id="XP_068360511.1">
    <property type="nucleotide sequence ID" value="XM_068503769.1"/>
</dbReference>
<evidence type="ECO:0000256" key="1">
    <source>
        <dbReference type="PROSITE-ProRule" id="PRU00325"/>
    </source>
</evidence>
<keyword evidence="1" id="KW-0862">Zinc</keyword>
<name>A0A1J4K7L6_9EUKA</name>
<dbReference type="PROSITE" id="PS50966">
    <property type="entry name" value="ZF_SWIM"/>
    <property type="match status" value="1"/>
</dbReference>
<evidence type="ECO:0000313" key="3">
    <source>
        <dbReference type="EMBL" id="OHT07375.1"/>
    </source>
</evidence>
<proteinExistence type="predicted"/>
<evidence type="ECO:0000259" key="2">
    <source>
        <dbReference type="PROSITE" id="PS50966"/>
    </source>
</evidence>
<dbReference type="GO" id="GO:0006355">
    <property type="term" value="P:regulation of DNA-templated transcription"/>
    <property type="evidence" value="ECO:0007669"/>
    <property type="project" value="InterPro"/>
</dbReference>
<feature type="domain" description="SWIM-type" evidence="2">
    <location>
        <begin position="846"/>
        <end position="883"/>
    </location>
</feature>
<keyword evidence="4" id="KW-1185">Reference proteome</keyword>
<reference evidence="3" key="1">
    <citation type="submission" date="2016-10" db="EMBL/GenBank/DDBJ databases">
        <authorList>
            <person name="Benchimol M."/>
            <person name="Almeida L.G."/>
            <person name="Vasconcelos A.T."/>
            <person name="Perreira-Neves A."/>
            <person name="Rosa I.A."/>
            <person name="Tasca T."/>
            <person name="Bogo M.R."/>
            <person name="de Souza W."/>
        </authorList>
    </citation>
    <scope>NUCLEOTIDE SEQUENCE [LARGE SCALE GENOMIC DNA]</scope>
    <source>
        <strain evidence="3">K</strain>
    </source>
</reference>
<keyword evidence="1" id="KW-0863">Zinc-finger</keyword>
<dbReference type="GO" id="GO:0008270">
    <property type="term" value="F:zinc ion binding"/>
    <property type="evidence" value="ECO:0007669"/>
    <property type="project" value="UniProtKB-KW"/>
</dbReference>